<reference evidence="4 5" key="1">
    <citation type="journal article" date="2019" name="Mol. Ecol. Resour.">
        <title>Chromosome-level genome assembly of Triplophysa tibetana, a fish adapted to the harsh high-altitude environment of the Tibetan Plateau.</title>
        <authorList>
            <person name="Yang X."/>
            <person name="Liu H."/>
            <person name="Ma Z."/>
            <person name="Zou Y."/>
            <person name="Zou M."/>
            <person name="Mao Y."/>
            <person name="Li X."/>
            <person name="Wang H."/>
            <person name="Chen T."/>
            <person name="Wang W."/>
            <person name="Yang R."/>
        </authorList>
    </citation>
    <scope>NUCLEOTIDE SEQUENCE [LARGE SCALE GENOMIC DNA]</scope>
    <source>
        <strain evidence="4">TTIB1903HZAU</strain>
        <tissue evidence="4">Muscle</tissue>
    </source>
</reference>
<proteinExistence type="predicted"/>
<dbReference type="InterPro" id="IPR055251">
    <property type="entry name" value="SOS1_NGEF_PH"/>
</dbReference>
<dbReference type="InterPro" id="IPR036865">
    <property type="entry name" value="CRAL-TRIO_dom_sf"/>
</dbReference>
<protein>
    <submittedName>
        <fullName evidence="4">Puratrophin-1 Pleckstrin-like proteiny domain-containing family G member 4</fullName>
    </submittedName>
</protein>
<dbReference type="SUPFAM" id="SSF48065">
    <property type="entry name" value="DBL homology domain (DH-domain)"/>
    <property type="match status" value="1"/>
</dbReference>
<evidence type="ECO:0000313" key="4">
    <source>
        <dbReference type="EMBL" id="KAA0723386.1"/>
    </source>
</evidence>
<dbReference type="SUPFAM" id="SSF52087">
    <property type="entry name" value="CRAL/TRIO domain"/>
    <property type="match status" value="1"/>
</dbReference>
<dbReference type="InterPro" id="IPR001849">
    <property type="entry name" value="PH_domain"/>
</dbReference>
<feature type="compositionally biased region" description="Low complexity" evidence="1">
    <location>
        <begin position="1607"/>
        <end position="1620"/>
    </location>
</feature>
<dbReference type="PANTHER" id="PTHR45845">
    <property type="entry name" value="RHO GUANINE NUCLEOTIDE EXCHANGE FACTOR-RELATED"/>
    <property type="match status" value="1"/>
</dbReference>
<dbReference type="InterPro" id="IPR011993">
    <property type="entry name" value="PH-like_dom_sf"/>
</dbReference>
<feature type="compositionally biased region" description="Low complexity" evidence="1">
    <location>
        <begin position="2199"/>
        <end position="2216"/>
    </location>
</feature>
<feature type="domain" description="PH" evidence="2">
    <location>
        <begin position="1929"/>
        <end position="2037"/>
    </location>
</feature>
<feature type="compositionally biased region" description="Basic and acidic residues" evidence="1">
    <location>
        <begin position="566"/>
        <end position="581"/>
    </location>
</feature>
<feature type="compositionally biased region" description="Polar residues" evidence="1">
    <location>
        <begin position="771"/>
        <end position="789"/>
    </location>
</feature>
<evidence type="ECO:0000256" key="1">
    <source>
        <dbReference type="SAM" id="MobiDB-lite"/>
    </source>
</evidence>
<evidence type="ECO:0000313" key="5">
    <source>
        <dbReference type="Proteomes" id="UP000324632"/>
    </source>
</evidence>
<sequence>MEPIRNADQLLSEHVDTAEKSFAWDSESLDSCIQSTLSALYPPFEATAATVLCQVLDVVETTYRGDGLRYIIDFLVPAKHILQSIQQDACFPYCGFLFRHEGWPLCMHEKIIIQLSSLDWRVLRLSDFYLQVTPSPRSPPRITVKCLAPSGQHVEELHVPKLAYTSLFTMDWLDSINRERSVVRRTALEHCLLSADNDIFRVPWEDIVHPEFISRPPKVLDQGASTVAVKEHGDRERRNSAGDQEDNPVDIECSIFINTSIDQSGETDCQNRDVKLLPALDEINKDNSGRSSSCTAEDSEGEYVELADISLPRFSPQKGSLTQAISMNYRNLHKPQTAGGSTNSKAKLAESFLKNGACSQSMVCAMLIEENLNDTYTPVILTPTVHAVVESAYQQAEGPVPTCATGTAAGDFVFKHASDKEFFVQHTNCDSALLLDIPACSKSQLDCTIQVDDKPVSTSQPDSKPVKTSQPDNRPVKASLQDKSASILDKNLVSTSISDCNTVNTTQPECHLFSASQPDSTLVNVTHLDSNVVNTLQPKQEVLTNTKESEYSKQATVESSMSNSAEEPKDSSESEQMRGDSELGSCYDQQNKSLPMSESRLCQIHSHIPTPPEQDHVLPVVQSVVPKVNKNHETCSDGSYNTEKPDGKASAVEEVGPVLTALQSKQVALAYVTPALGEDLLTTFSQGQVRTEPCEDRTKTEVEIPEVDGCQTKAEHVETEDVEKPPSEEAEQVELKRNVTEGKTERDIGIVGTTEEVETARTGLVETTPEFHSTTTNVQVHEEGSSSVGTDKAKPCDIEVISEGSVMRCPVVMGEQEAENRVESACFQVSDTAREVPYTNEHTHLEQIDTDAQETMGMGEDTTTAGGLKREEERKGEKDVRRDEESQEDGSSAEHQQQTDMESHCHQQEEQACSEAVSDADCNLSDIPLSAMSHSEDPSPAPLPLPAISQKTKSALSETYEINPDVMNSGVLCLPGTRDKSGHALVTVAMRNTIWLNPNCNIGELVRIMVYFYTTLRKEVSAFGLTVLVDARRCSPVPALFKAFNILQEAMPGCIHTVLLLADRDLALRMEKASSVQVELLTSMKSLHKHVDITQLPTEFDGTFPYSHSSWVCFRMRLEQLTSHCEDAVNLLQNTISQLESTVLPPTAEEAQILLNKFRELMRNVLEDSRLVRLQLEGGAALSRLRKEETSVSLTEDYRDAIENAGQLYNQVDELVHRLVMLSNKCTQELEFIMEFKILEEGFTEVSKWIEEVGESRLKTLGELEDSLEQLHHKQTLFKDFYTTAYEHCKSGEALLKRLEKWEDISSAELQVYEVKVRSFWVHLHSFSQRVEDTKEKIHKTVRLYEFFDKREREKMTAAAPCSGHGTTGILAEQEIGYIHEESFDCGLLSLSPVSRSVMAEPGAYEWALEGMRHLACVSMEDCGMTEKCQNVITCLETYHSQHPPIPDARFQEMKDLAEELRSEQGLKQWKFAWSKCQETKQMFEKKLETALRTRRESDTRSSSRRNSEVSSKAQERSSSISFACRKAFGGAWGRDRLSSLSSTSSTPSSPSGIRVDTRDSSIRTSTGRPYSVEHRIPHSTPVRSHRLTRSVSTDEPAHRPHPEGQACAPSCSTSPSLSSIEPNRRVLRKTQSFDTAGSESVSRYGTCQRTLSEPARRGNTGVFIKGLEVSSTEVIDRPYSPRLPPMHEWSSLDLHRDGSPAQEPRCKGSKLRHIVDEMVTTEREYVRSLRYIIDNYFPEMERADLPQDLRGKRSVIFGNLEKLVDFHSQFFLKELESCCNHPLRVGNCFLRHHDQFSLYALYSKNKPKSDLLLASHGNSYFRVSKWIIFTADHTEHLERVDQDLSELLSFQHKQLELGDKMDLASYLLKPIQRMSKYALLLKDLIKEVSEVQEQELSCLRAAAEMVKFQLRHGNDLLAMDAIRDCDVNLKEQGQLVRQDEFTIGYGRKKCQRHVFLFEDLVLFSKPKRIEGGLDVYIYKHSFKTADVGMTETSGENTLRFEIWFRRRTSKNQAYILQASNADIKHAWTSDIAQILWQQATRNKEIRMQEMVSMGVGNKPYLDIKPSDAAINDRAIDYIMKGRGARTRASIAVSLFDHSNPFKRAAVNAPVSGTPAAGGPSSSTLLGPLNLHMYSSQSLLERPLIGPCIEEDELEHETSSQPSMTTESSGSSSHCLSGSGSSGSDSGCVSSHLPEALSEEPSSPCDSSCYSSITSPTKEKPCYNSQYISTVSITVHEASA</sequence>
<dbReference type="Gene3D" id="3.40.525.10">
    <property type="entry name" value="CRAL-TRIO lipid binding domain"/>
    <property type="match status" value="1"/>
</dbReference>
<dbReference type="Pfam" id="PF22697">
    <property type="entry name" value="SOS1_NGEF_PH"/>
    <property type="match status" value="1"/>
</dbReference>
<evidence type="ECO:0000259" key="2">
    <source>
        <dbReference type="PROSITE" id="PS50003"/>
    </source>
</evidence>
<dbReference type="InterPro" id="IPR052231">
    <property type="entry name" value="Rho_GEF_signaling-related"/>
</dbReference>
<dbReference type="SMART" id="SM00233">
    <property type="entry name" value="PH"/>
    <property type="match status" value="1"/>
</dbReference>
<feature type="compositionally biased region" description="Basic and acidic residues" evidence="1">
    <location>
        <begin position="868"/>
        <end position="884"/>
    </location>
</feature>
<evidence type="ECO:0000259" key="3">
    <source>
        <dbReference type="PROSITE" id="PS50010"/>
    </source>
</evidence>
<dbReference type="InterPro" id="IPR035899">
    <property type="entry name" value="DBL_dom_sf"/>
</dbReference>
<dbReference type="GO" id="GO:0005085">
    <property type="term" value="F:guanyl-nucleotide exchange factor activity"/>
    <property type="evidence" value="ECO:0007669"/>
    <property type="project" value="InterPro"/>
</dbReference>
<feature type="region of interest" description="Disordered" evidence="1">
    <location>
        <begin position="1491"/>
        <end position="1517"/>
    </location>
</feature>
<feature type="region of interest" description="Disordered" evidence="1">
    <location>
        <begin position="715"/>
        <end position="734"/>
    </location>
</feature>
<feature type="compositionally biased region" description="Low complexity" evidence="1">
    <location>
        <begin position="2159"/>
        <end position="2191"/>
    </location>
</feature>
<feature type="compositionally biased region" description="Polar residues" evidence="1">
    <location>
        <begin position="544"/>
        <end position="565"/>
    </location>
</feature>
<feature type="region of interest" description="Disordered" evidence="1">
    <location>
        <begin position="544"/>
        <end position="590"/>
    </location>
</feature>
<dbReference type="Proteomes" id="UP000324632">
    <property type="component" value="Chromosome 3"/>
</dbReference>
<dbReference type="InterPro" id="IPR000219">
    <property type="entry name" value="DH_dom"/>
</dbReference>
<comment type="caution">
    <text evidence="4">The sequence shown here is derived from an EMBL/GenBank/DDBJ whole genome shotgun (WGS) entry which is preliminary data.</text>
</comment>
<feature type="compositionally biased region" description="Low complexity" evidence="1">
    <location>
        <begin position="1539"/>
        <end position="1552"/>
    </location>
</feature>
<organism evidence="4 5">
    <name type="scientific">Triplophysa tibetana</name>
    <dbReference type="NCBI Taxonomy" id="1572043"/>
    <lineage>
        <taxon>Eukaryota</taxon>
        <taxon>Metazoa</taxon>
        <taxon>Chordata</taxon>
        <taxon>Craniata</taxon>
        <taxon>Vertebrata</taxon>
        <taxon>Euteleostomi</taxon>
        <taxon>Actinopterygii</taxon>
        <taxon>Neopterygii</taxon>
        <taxon>Teleostei</taxon>
        <taxon>Ostariophysi</taxon>
        <taxon>Cypriniformes</taxon>
        <taxon>Nemacheilidae</taxon>
        <taxon>Triplophysa</taxon>
    </lineage>
</organism>
<dbReference type="CDD" id="cd13242">
    <property type="entry name" value="PH_puratrophin-1"/>
    <property type="match status" value="1"/>
</dbReference>
<name>A0A5A9PQX6_9TELE</name>
<accession>A0A5A9PQX6</accession>
<feature type="region of interest" description="Disordered" evidence="1">
    <location>
        <begin position="2153"/>
        <end position="2220"/>
    </location>
</feature>
<feature type="compositionally biased region" description="Polar residues" evidence="1">
    <location>
        <begin position="456"/>
        <end position="472"/>
    </location>
</feature>
<keyword evidence="5" id="KW-1185">Reference proteome</keyword>
<dbReference type="Gene3D" id="1.20.58.60">
    <property type="match status" value="1"/>
</dbReference>
<feature type="compositionally biased region" description="Basic and acidic residues" evidence="1">
    <location>
        <begin position="1491"/>
        <end position="1508"/>
    </location>
</feature>
<dbReference type="PANTHER" id="PTHR45845:SF4">
    <property type="entry name" value="PLECKSTRIN HOMOLOGY DOMAIN CONTAINING, FAMILY G (WITH RHOGEF DOMAIN) MEMBER 4"/>
    <property type="match status" value="1"/>
</dbReference>
<dbReference type="Gene3D" id="2.30.29.30">
    <property type="entry name" value="Pleckstrin-homology domain (PH domain)/Phosphotyrosine-binding domain (PTB)"/>
    <property type="match status" value="1"/>
</dbReference>
<gene>
    <name evidence="4" type="ORF">E1301_Tti012679</name>
</gene>
<feature type="region of interest" description="Disordered" evidence="1">
    <location>
        <begin position="1536"/>
        <end position="1625"/>
    </location>
</feature>
<dbReference type="Gene3D" id="1.20.900.10">
    <property type="entry name" value="Dbl homology (DH) domain"/>
    <property type="match status" value="1"/>
</dbReference>
<dbReference type="SUPFAM" id="SSF50729">
    <property type="entry name" value="PH domain-like"/>
    <property type="match status" value="1"/>
</dbReference>
<feature type="region of interest" description="Disordered" evidence="1">
    <location>
        <begin position="837"/>
        <end position="919"/>
    </location>
</feature>
<dbReference type="PROSITE" id="PS50003">
    <property type="entry name" value="PH_DOMAIN"/>
    <property type="match status" value="1"/>
</dbReference>
<dbReference type="EMBL" id="SOYY01000003">
    <property type="protein sequence ID" value="KAA0723386.1"/>
    <property type="molecule type" value="Genomic_DNA"/>
</dbReference>
<dbReference type="CDD" id="cd00160">
    <property type="entry name" value="RhoGEF"/>
    <property type="match status" value="1"/>
</dbReference>
<feature type="region of interest" description="Disordered" evidence="1">
    <location>
        <begin position="771"/>
        <end position="792"/>
    </location>
</feature>
<feature type="domain" description="DH" evidence="3">
    <location>
        <begin position="1711"/>
        <end position="1917"/>
    </location>
</feature>
<dbReference type="SMART" id="SM00325">
    <property type="entry name" value="RhoGEF"/>
    <property type="match status" value="1"/>
</dbReference>
<dbReference type="PROSITE" id="PS50010">
    <property type="entry name" value="DH_2"/>
    <property type="match status" value="1"/>
</dbReference>
<dbReference type="Pfam" id="PF00621">
    <property type="entry name" value="RhoGEF"/>
    <property type="match status" value="1"/>
</dbReference>
<feature type="compositionally biased region" description="Polar residues" evidence="1">
    <location>
        <begin position="889"/>
        <end position="900"/>
    </location>
</feature>
<feature type="region of interest" description="Disordered" evidence="1">
    <location>
        <begin position="453"/>
        <end position="481"/>
    </location>
</feature>